<evidence type="ECO:0000256" key="4">
    <source>
        <dbReference type="ARBA" id="ARBA00023163"/>
    </source>
</evidence>
<dbReference type="Pfam" id="PF04729">
    <property type="entry name" value="ASF1_hist_chap"/>
    <property type="match status" value="1"/>
</dbReference>
<dbReference type="InterPro" id="IPR006818">
    <property type="entry name" value="ASF1-like"/>
</dbReference>
<dbReference type="RefSeq" id="XP_003239805.1">
    <property type="nucleotide sequence ID" value="XM_003239757.1"/>
</dbReference>
<evidence type="ECO:0000313" key="8">
    <source>
        <dbReference type="Proteomes" id="UP000243423"/>
    </source>
</evidence>
<evidence type="ECO:0000313" key="7">
    <source>
        <dbReference type="EMBL" id="AEA38907.1"/>
    </source>
</evidence>
<dbReference type="GO" id="GO:0006335">
    <property type="term" value="P:DNA replication-dependent chromatin assembly"/>
    <property type="evidence" value="ECO:0007669"/>
    <property type="project" value="TreeGrafter"/>
</dbReference>
<evidence type="ECO:0000256" key="5">
    <source>
        <dbReference type="ARBA" id="ARBA00023186"/>
    </source>
</evidence>
<reference evidence="7 8" key="1">
    <citation type="journal article" date="2011" name="Genome Biol. Evol.">
        <title>Complete nucleomorph genome sequence of the nonphotosynthetic alga Cryptomonas paramecium reveals a core nucleomorph gene set.</title>
        <authorList>
            <person name="Tanifuji G."/>
            <person name="Onodera N.T."/>
            <person name="Wheeler T.J."/>
            <person name="Dlutek M."/>
            <person name="Donaher N."/>
            <person name="Archibald J.M."/>
        </authorList>
    </citation>
    <scope>NUCLEOTIDE SEQUENCE [LARGE SCALE GENOMIC DNA]</scope>
    <source>
        <strain evidence="7 8">CCAP977/2A</strain>
    </source>
</reference>
<dbReference type="GeneID" id="10447148"/>
<dbReference type="GO" id="GO:0005634">
    <property type="term" value="C:nucleus"/>
    <property type="evidence" value="ECO:0007669"/>
    <property type="project" value="UniProtKB-SubCell"/>
</dbReference>
<proteinExistence type="inferred from homology"/>
<dbReference type="PANTHER" id="PTHR12040">
    <property type="entry name" value="ANTI-SILENCING PROTEIN 1"/>
    <property type="match status" value="1"/>
</dbReference>
<geneLocation type="nucleomorph" evidence="7"/>
<dbReference type="GO" id="GO:0000785">
    <property type="term" value="C:chromatin"/>
    <property type="evidence" value="ECO:0007669"/>
    <property type="project" value="TreeGrafter"/>
</dbReference>
<keyword evidence="6" id="KW-0539">Nucleus</keyword>
<comment type="subcellular location">
    <subcellularLocation>
        <location evidence="1">Nucleus</location>
    </subcellularLocation>
</comment>
<keyword evidence="5" id="KW-0143">Chaperone</keyword>
<evidence type="ECO:0000256" key="1">
    <source>
        <dbReference type="ARBA" id="ARBA00004123"/>
    </source>
</evidence>
<dbReference type="EMBL" id="CP002173">
    <property type="protein sequence ID" value="AEA38907.1"/>
    <property type="molecule type" value="Genomic_DNA"/>
</dbReference>
<dbReference type="SUPFAM" id="SSF101546">
    <property type="entry name" value="ASF1-like"/>
    <property type="match status" value="1"/>
</dbReference>
<evidence type="ECO:0000256" key="3">
    <source>
        <dbReference type="ARBA" id="ARBA00023015"/>
    </source>
</evidence>
<keyword evidence="3" id="KW-0805">Transcription regulation</keyword>
<keyword evidence="4" id="KW-0804">Transcription</keyword>
<sequence length="160" mass="18821">MDGLSIYPIQIICIKIHQDFLAVDFLCIFEILYEIKYPMENNFEVNVHHITSKDSDQNLGSFVFPAHKKGKFRTLLKIHLPKSNDLIEWEEIVEVTAILFVISCKNKILIKIGYYLSNQLMYNNKINSNQSFEIDNIFRKILSDKPRITYFPLIKNYNGQ</sequence>
<evidence type="ECO:0000256" key="2">
    <source>
        <dbReference type="ARBA" id="ARBA00006051"/>
    </source>
</evidence>
<dbReference type="InterPro" id="IPR036747">
    <property type="entry name" value="ASF1-like_sf"/>
</dbReference>
<dbReference type="Gene3D" id="2.60.40.1490">
    <property type="entry name" value="Histone chaperone ASF1-like"/>
    <property type="match status" value="1"/>
</dbReference>
<dbReference type="Proteomes" id="UP000243423">
    <property type="component" value="Nucleomorph 2"/>
</dbReference>
<evidence type="ECO:0000256" key="6">
    <source>
        <dbReference type="ARBA" id="ARBA00023242"/>
    </source>
</evidence>
<gene>
    <name evidence="7" type="primary">asf</name>
    <name evidence="7" type="ORF">CPARA_2gp249</name>
</gene>
<comment type="similarity">
    <text evidence="2">Belongs to the ASF1 family.</text>
</comment>
<dbReference type="AlphaFoldDB" id="F2HHW1"/>
<protein>
    <submittedName>
        <fullName evidence="7">ASF1-like histone chaperone</fullName>
    </submittedName>
</protein>
<name>F2HHW1_9CRYP</name>
<dbReference type="PANTHER" id="PTHR12040:SF0">
    <property type="entry name" value="HISTONE CHAPERONE ASF1"/>
    <property type="match status" value="1"/>
</dbReference>
<dbReference type="GO" id="GO:0042393">
    <property type="term" value="F:histone binding"/>
    <property type="evidence" value="ECO:0007669"/>
    <property type="project" value="TreeGrafter"/>
</dbReference>
<keyword evidence="7" id="KW-0542">Nucleomorph</keyword>
<organism evidence="7 8">
    <name type="scientific">Cryptomonas paramaecium</name>
    <dbReference type="NCBI Taxonomy" id="2898"/>
    <lineage>
        <taxon>Eukaryota</taxon>
        <taxon>Cryptophyceae</taxon>
        <taxon>Cryptomonadales</taxon>
        <taxon>Cryptomonadaceae</taxon>
        <taxon>Cryptomonas</taxon>
    </lineage>
</organism>
<accession>F2HHW1</accession>